<evidence type="ECO:0000313" key="5">
    <source>
        <dbReference type="EMBL" id="TPN84431.1"/>
    </source>
</evidence>
<dbReference type="AlphaFoldDB" id="A0A504JDI3"/>
<dbReference type="EMBL" id="VFWZ01000005">
    <property type="protein sequence ID" value="TPN84431.1"/>
    <property type="molecule type" value="Genomic_DNA"/>
</dbReference>
<dbReference type="GO" id="GO:0003677">
    <property type="term" value="F:DNA binding"/>
    <property type="evidence" value="ECO:0007669"/>
    <property type="project" value="UniProtKB-KW"/>
</dbReference>
<reference evidence="5 6" key="1">
    <citation type="submission" date="2019-06" db="EMBL/GenBank/DDBJ databases">
        <authorList>
            <person name="Meng X."/>
        </authorList>
    </citation>
    <scope>NUCLEOTIDE SEQUENCE [LARGE SCALE GENOMIC DNA]</scope>
    <source>
        <strain evidence="5 6">M625</strain>
    </source>
</reference>
<evidence type="ECO:0000256" key="3">
    <source>
        <dbReference type="SAM" id="Coils"/>
    </source>
</evidence>
<sequence>MDIPNYRLPNNQSTLIPDENARHVLDIFLLLSTENISIKKAWLQMREKGMTISSSQFYELIKKPVYIGKVMLKSNNNQKIESIEGLHPPIILTSLFEKVQEKLSSISNDDLIKKGSKNYLYPLRGYIKCSQCGKVLTASASTGSNPNRKYHHYHCRKGCKERFSVKIAHDLFDNYLKKISIDLKQFDNAKKKIKREIQEQEQSLEEDRLKIQKQITRIRDIISQAEDRFFEGFMDQETFKNSKIRYLQKIKNLEDEILRLDNFD</sequence>
<feature type="domain" description="Recombinase" evidence="4">
    <location>
        <begin position="19"/>
        <end position="104"/>
    </location>
</feature>
<proteinExistence type="predicted"/>
<dbReference type="Gene3D" id="3.90.1750.20">
    <property type="entry name" value="Putative Large Serine Recombinase, Chain B, Domain 2"/>
    <property type="match status" value="1"/>
</dbReference>
<dbReference type="GO" id="GO:0000150">
    <property type="term" value="F:DNA strand exchange activity"/>
    <property type="evidence" value="ECO:0007669"/>
    <property type="project" value="InterPro"/>
</dbReference>
<name>A0A504JDI3_9FLAO</name>
<evidence type="ECO:0000256" key="2">
    <source>
        <dbReference type="ARBA" id="ARBA00023172"/>
    </source>
</evidence>
<evidence type="ECO:0000256" key="1">
    <source>
        <dbReference type="ARBA" id="ARBA00023125"/>
    </source>
</evidence>
<organism evidence="5 6">
    <name type="scientific">Aquimarina algicola</name>
    <dbReference type="NCBI Taxonomy" id="2589995"/>
    <lineage>
        <taxon>Bacteria</taxon>
        <taxon>Pseudomonadati</taxon>
        <taxon>Bacteroidota</taxon>
        <taxon>Flavobacteriia</taxon>
        <taxon>Flavobacteriales</taxon>
        <taxon>Flavobacteriaceae</taxon>
        <taxon>Aquimarina</taxon>
    </lineage>
</organism>
<dbReference type="PANTHER" id="PTHR30461">
    <property type="entry name" value="DNA-INVERTASE FROM LAMBDOID PROPHAGE"/>
    <property type="match status" value="1"/>
</dbReference>
<dbReference type="InterPro" id="IPR011109">
    <property type="entry name" value="DNA_bind_recombinase_dom"/>
</dbReference>
<feature type="coiled-coil region" evidence="3">
    <location>
        <begin position="176"/>
        <end position="256"/>
    </location>
</feature>
<keyword evidence="1" id="KW-0238">DNA-binding</keyword>
<keyword evidence="6" id="KW-1185">Reference proteome</keyword>
<dbReference type="InterPro" id="IPR038109">
    <property type="entry name" value="DNA_bind_recomb_sf"/>
</dbReference>
<keyword evidence="2" id="KW-0233">DNA recombination</keyword>
<dbReference type="Proteomes" id="UP000315540">
    <property type="component" value="Unassembled WGS sequence"/>
</dbReference>
<keyword evidence="3" id="KW-0175">Coiled coil</keyword>
<accession>A0A504JDI3</accession>
<gene>
    <name evidence="5" type="ORF">FHK87_15980</name>
</gene>
<protein>
    <recommendedName>
        <fullName evidence="4">Recombinase domain-containing protein</fullName>
    </recommendedName>
</protein>
<dbReference type="Pfam" id="PF07508">
    <property type="entry name" value="Recombinase"/>
    <property type="match status" value="1"/>
</dbReference>
<dbReference type="InterPro" id="IPR050639">
    <property type="entry name" value="SSR_resolvase"/>
</dbReference>
<dbReference type="OrthoDB" id="9815006at2"/>
<dbReference type="RefSeq" id="WP_140594766.1">
    <property type="nucleotide sequence ID" value="NZ_VFWZ01000005.1"/>
</dbReference>
<dbReference type="PANTHER" id="PTHR30461:SF2">
    <property type="entry name" value="SERINE RECOMBINASE PINE-RELATED"/>
    <property type="match status" value="1"/>
</dbReference>
<evidence type="ECO:0000313" key="6">
    <source>
        <dbReference type="Proteomes" id="UP000315540"/>
    </source>
</evidence>
<evidence type="ECO:0000259" key="4">
    <source>
        <dbReference type="Pfam" id="PF07508"/>
    </source>
</evidence>
<comment type="caution">
    <text evidence="5">The sequence shown here is derived from an EMBL/GenBank/DDBJ whole genome shotgun (WGS) entry which is preliminary data.</text>
</comment>